<evidence type="ECO:0000313" key="1">
    <source>
        <dbReference type="EMBL" id="KAK2961928.1"/>
    </source>
</evidence>
<sequence>MGLGAVSDGQKTLVGTPMATKVVTKGNIYSLVQRTPELRLVFPKYMDIRRIKAKTQEVLKDHETSLDIEINKNVLCIVESTQADPIFPMNSRVKNASVLAVICADGSALSISLSFVTRKEDK</sequence>
<gene>
    <name evidence="1" type="ORF">BLNAU_2984</name>
</gene>
<name>A0ABQ9YE17_9EUKA</name>
<evidence type="ECO:0000313" key="2">
    <source>
        <dbReference type="Proteomes" id="UP001281761"/>
    </source>
</evidence>
<proteinExistence type="predicted"/>
<comment type="caution">
    <text evidence="1">The sequence shown here is derived from an EMBL/GenBank/DDBJ whole genome shotgun (WGS) entry which is preliminary data.</text>
</comment>
<reference evidence="1 2" key="1">
    <citation type="journal article" date="2022" name="bioRxiv">
        <title>Genomics of Preaxostyla Flagellates Illuminates Evolutionary Transitions and the Path Towards Mitochondrial Loss.</title>
        <authorList>
            <person name="Novak L.V.F."/>
            <person name="Treitli S.C."/>
            <person name="Pyrih J."/>
            <person name="Halakuc P."/>
            <person name="Pipaliya S.V."/>
            <person name="Vacek V."/>
            <person name="Brzon O."/>
            <person name="Soukal P."/>
            <person name="Eme L."/>
            <person name="Dacks J.B."/>
            <person name="Karnkowska A."/>
            <person name="Elias M."/>
            <person name="Hampl V."/>
        </authorList>
    </citation>
    <scope>NUCLEOTIDE SEQUENCE [LARGE SCALE GENOMIC DNA]</scope>
    <source>
        <strain evidence="1">NAU3</strain>
        <tissue evidence="1">Gut</tissue>
    </source>
</reference>
<dbReference type="EMBL" id="JARBJD010000013">
    <property type="protein sequence ID" value="KAK2961928.1"/>
    <property type="molecule type" value="Genomic_DNA"/>
</dbReference>
<dbReference type="Proteomes" id="UP001281761">
    <property type="component" value="Unassembled WGS sequence"/>
</dbReference>
<organism evidence="1 2">
    <name type="scientific">Blattamonas nauphoetae</name>
    <dbReference type="NCBI Taxonomy" id="2049346"/>
    <lineage>
        <taxon>Eukaryota</taxon>
        <taxon>Metamonada</taxon>
        <taxon>Preaxostyla</taxon>
        <taxon>Oxymonadida</taxon>
        <taxon>Blattamonas</taxon>
    </lineage>
</organism>
<keyword evidence="2" id="KW-1185">Reference proteome</keyword>
<accession>A0ABQ9YE17</accession>
<protein>
    <submittedName>
        <fullName evidence="1">Uncharacterized protein</fullName>
    </submittedName>
</protein>